<feature type="region of interest" description="Disordered" evidence="1">
    <location>
        <begin position="1"/>
        <end position="64"/>
    </location>
</feature>
<evidence type="ECO:0000313" key="3">
    <source>
        <dbReference type="Proteomes" id="UP001244207"/>
    </source>
</evidence>
<dbReference type="AlphaFoldDB" id="A0AAD8XN92"/>
<comment type="caution">
    <text evidence="2">The sequence shown here is derived from an EMBL/GenBank/DDBJ whole genome shotgun (WGS) entry which is preliminary data.</text>
</comment>
<evidence type="ECO:0000313" key="2">
    <source>
        <dbReference type="EMBL" id="KAK1730592.1"/>
    </source>
</evidence>
<dbReference type="RefSeq" id="XP_060370647.1">
    <property type="nucleotide sequence ID" value="XM_060507117.1"/>
</dbReference>
<evidence type="ECO:0000256" key="1">
    <source>
        <dbReference type="SAM" id="MobiDB-lite"/>
    </source>
</evidence>
<dbReference type="Proteomes" id="UP001244207">
    <property type="component" value="Unassembled WGS sequence"/>
</dbReference>
<protein>
    <submittedName>
        <fullName evidence="2">Uncharacterized protein</fullName>
    </submittedName>
</protein>
<dbReference type="GeneID" id="85391016"/>
<gene>
    <name evidence="2" type="ORF">BDZ83DRAFT_601665</name>
</gene>
<accession>A0AAD8XN92</accession>
<name>A0AAD8XN92_GLOAC</name>
<feature type="compositionally biased region" description="Polar residues" evidence="1">
    <location>
        <begin position="44"/>
        <end position="64"/>
    </location>
</feature>
<sequence>MTPPILDHRRKPKGFKPIDNVHAPSKYTPPRPSHKAAALHATRPQRNPSSIYKNESVPQVISEW</sequence>
<reference evidence="2" key="1">
    <citation type="submission" date="2021-12" db="EMBL/GenBank/DDBJ databases">
        <title>Comparative genomics, transcriptomics and evolutionary studies reveal genomic signatures of adaptation to plant cell wall in hemibiotrophic fungi.</title>
        <authorList>
            <consortium name="DOE Joint Genome Institute"/>
            <person name="Baroncelli R."/>
            <person name="Diaz J.F."/>
            <person name="Benocci T."/>
            <person name="Peng M."/>
            <person name="Battaglia E."/>
            <person name="Haridas S."/>
            <person name="Andreopoulos W."/>
            <person name="Labutti K."/>
            <person name="Pangilinan J."/>
            <person name="Floch G.L."/>
            <person name="Makela M.R."/>
            <person name="Henrissat B."/>
            <person name="Grigoriev I.V."/>
            <person name="Crouch J.A."/>
            <person name="De Vries R.P."/>
            <person name="Sukno S.A."/>
            <person name="Thon M.R."/>
        </authorList>
    </citation>
    <scope>NUCLEOTIDE SEQUENCE</scope>
    <source>
        <strain evidence="2">CBS 112980</strain>
    </source>
</reference>
<organism evidence="2 3">
    <name type="scientific">Glomerella acutata</name>
    <name type="common">Colletotrichum acutatum</name>
    <dbReference type="NCBI Taxonomy" id="27357"/>
    <lineage>
        <taxon>Eukaryota</taxon>
        <taxon>Fungi</taxon>
        <taxon>Dikarya</taxon>
        <taxon>Ascomycota</taxon>
        <taxon>Pezizomycotina</taxon>
        <taxon>Sordariomycetes</taxon>
        <taxon>Hypocreomycetidae</taxon>
        <taxon>Glomerellales</taxon>
        <taxon>Glomerellaceae</taxon>
        <taxon>Colletotrichum</taxon>
        <taxon>Colletotrichum acutatum species complex</taxon>
    </lineage>
</organism>
<dbReference type="EMBL" id="JAHMHS010000006">
    <property type="protein sequence ID" value="KAK1730592.1"/>
    <property type="molecule type" value="Genomic_DNA"/>
</dbReference>
<keyword evidence="3" id="KW-1185">Reference proteome</keyword>
<proteinExistence type="predicted"/>